<feature type="region of interest" description="Disordered" evidence="2">
    <location>
        <begin position="952"/>
        <end position="1094"/>
    </location>
</feature>
<reference evidence="3 4" key="1">
    <citation type="submission" date="2016-10" db="EMBL/GenBank/DDBJ databases">
        <title>Proteomics and genomics reveal pathogen-plant mechanisms compatible with a hemibiotrophic lifestyle of Diplodia corticola.</title>
        <authorList>
            <person name="Fernandes I."/>
            <person name="De Jonge R."/>
            <person name="Van De Peer Y."/>
            <person name="Devreese B."/>
            <person name="Alves A."/>
            <person name="Esteves A.C."/>
        </authorList>
    </citation>
    <scope>NUCLEOTIDE SEQUENCE [LARGE SCALE GENOMIC DNA]</scope>
    <source>
        <strain evidence="3 4">CBS 112549</strain>
    </source>
</reference>
<feature type="compositionally biased region" description="Low complexity" evidence="2">
    <location>
        <begin position="955"/>
        <end position="969"/>
    </location>
</feature>
<feature type="compositionally biased region" description="Polar residues" evidence="2">
    <location>
        <begin position="738"/>
        <end position="751"/>
    </location>
</feature>
<feature type="compositionally biased region" description="Polar residues" evidence="2">
    <location>
        <begin position="571"/>
        <end position="588"/>
    </location>
</feature>
<feature type="compositionally biased region" description="Low complexity" evidence="2">
    <location>
        <begin position="999"/>
        <end position="1008"/>
    </location>
</feature>
<feature type="compositionally biased region" description="Basic and acidic residues" evidence="2">
    <location>
        <begin position="704"/>
        <end position="713"/>
    </location>
</feature>
<evidence type="ECO:0000313" key="3">
    <source>
        <dbReference type="EMBL" id="OJD40519.1"/>
    </source>
</evidence>
<feature type="compositionally biased region" description="Basic and acidic residues" evidence="2">
    <location>
        <begin position="821"/>
        <end position="843"/>
    </location>
</feature>
<name>A0A1J9SJK0_9PEZI</name>
<feature type="compositionally biased region" description="Low complexity" evidence="2">
    <location>
        <begin position="412"/>
        <end position="423"/>
    </location>
</feature>
<dbReference type="STRING" id="236234.A0A1J9SJK0"/>
<feature type="region of interest" description="Disordered" evidence="2">
    <location>
        <begin position="795"/>
        <end position="858"/>
    </location>
</feature>
<evidence type="ECO:0000313" key="4">
    <source>
        <dbReference type="Proteomes" id="UP000183809"/>
    </source>
</evidence>
<dbReference type="OrthoDB" id="3694717at2759"/>
<keyword evidence="1" id="KW-0175">Coiled coil</keyword>
<feature type="region of interest" description="Disordered" evidence="2">
    <location>
        <begin position="218"/>
        <end position="269"/>
    </location>
</feature>
<feature type="compositionally biased region" description="Basic residues" evidence="2">
    <location>
        <begin position="1009"/>
        <end position="1021"/>
    </location>
</feature>
<feature type="region of interest" description="Disordered" evidence="2">
    <location>
        <begin position="403"/>
        <end position="431"/>
    </location>
</feature>
<feature type="compositionally biased region" description="Acidic residues" evidence="2">
    <location>
        <begin position="1025"/>
        <end position="1037"/>
    </location>
</feature>
<feature type="compositionally biased region" description="Polar residues" evidence="2">
    <location>
        <begin position="628"/>
        <end position="655"/>
    </location>
</feature>
<feature type="region of interest" description="Disordered" evidence="2">
    <location>
        <begin position="556"/>
        <end position="667"/>
    </location>
</feature>
<feature type="compositionally biased region" description="Basic and acidic residues" evidence="2">
    <location>
        <begin position="1038"/>
        <end position="1051"/>
    </location>
</feature>
<protein>
    <submittedName>
        <fullName evidence="3">Pre-mrna-splicing factor cwf21</fullName>
    </submittedName>
</protein>
<feature type="region of interest" description="Disordered" evidence="2">
    <location>
        <begin position="870"/>
        <end position="934"/>
    </location>
</feature>
<accession>A0A1J9SJK0</accession>
<comment type="caution">
    <text evidence="3">The sequence shown here is derived from an EMBL/GenBank/DDBJ whole genome shotgun (WGS) entry which is preliminary data.</text>
</comment>
<dbReference type="RefSeq" id="XP_020135362.1">
    <property type="nucleotide sequence ID" value="XM_020269764.1"/>
</dbReference>
<feature type="compositionally biased region" description="Low complexity" evidence="2">
    <location>
        <begin position="248"/>
        <end position="264"/>
    </location>
</feature>
<gene>
    <name evidence="3" type="ORF">BKCO1_1000374</name>
</gene>
<feature type="region of interest" description="Disordered" evidence="2">
    <location>
        <begin position="684"/>
        <end position="774"/>
    </location>
</feature>
<organism evidence="3 4">
    <name type="scientific">Diplodia corticola</name>
    <dbReference type="NCBI Taxonomy" id="236234"/>
    <lineage>
        <taxon>Eukaryota</taxon>
        <taxon>Fungi</taxon>
        <taxon>Dikarya</taxon>
        <taxon>Ascomycota</taxon>
        <taxon>Pezizomycotina</taxon>
        <taxon>Dothideomycetes</taxon>
        <taxon>Dothideomycetes incertae sedis</taxon>
        <taxon>Botryosphaeriales</taxon>
        <taxon>Botryosphaeriaceae</taxon>
        <taxon>Diplodia</taxon>
    </lineage>
</organism>
<feature type="region of interest" description="Disordered" evidence="2">
    <location>
        <begin position="319"/>
        <end position="353"/>
    </location>
</feature>
<dbReference type="Proteomes" id="UP000183809">
    <property type="component" value="Unassembled WGS sequence"/>
</dbReference>
<feature type="coiled-coil region" evidence="1">
    <location>
        <begin position="65"/>
        <end position="92"/>
    </location>
</feature>
<keyword evidence="4" id="KW-1185">Reference proteome</keyword>
<feature type="compositionally biased region" description="Basic residues" evidence="2">
    <location>
        <begin position="218"/>
        <end position="243"/>
    </location>
</feature>
<proteinExistence type="predicted"/>
<dbReference type="GeneID" id="31010023"/>
<dbReference type="AlphaFoldDB" id="A0A1J9SJK0"/>
<evidence type="ECO:0000256" key="1">
    <source>
        <dbReference type="SAM" id="Coils"/>
    </source>
</evidence>
<dbReference type="EMBL" id="MNUE01000001">
    <property type="protein sequence ID" value="OJD40519.1"/>
    <property type="molecule type" value="Genomic_DNA"/>
</dbReference>
<evidence type="ECO:0000256" key="2">
    <source>
        <dbReference type="SAM" id="MobiDB-lite"/>
    </source>
</evidence>
<sequence>MGSSKQGGGQHVRLITIPPHIYFFTSALRAYISKNRSEQLRRPDMSGVGDIIAIAELGYKLAAALKRYIDEVEAAEDNIKALVIEVEQASSHVGGLSKLLDENQETAFLSPVGEKNCKRLAADFKATILTIRSALGAPSESETDLDKIVEGFLIKKRQKWQWPLLSKKLLAAPRERLGELKLELQLLMVSATAHKLSKMPSSVDIEKQRADARAKLRRLRHTKEKASSKYKKGQGKKNGRATRPRSPSPEIDLSSMSSSDGSYLSDDDEEELIREYLEARRQAEEQEFREYDNFLREKEREERRRTERGKQLIALAEQVERDAENERRKQEARREVERENEKERITETERQKKKAEYETRIREAIVGTGLEEEKVNEVMSKIEESAAFGEQLDPLTFIDTPAAASQDQTAGSTTSETQTVSTSRRSRPRKRLFGRWGSATASFVSDSSSTEAQSTQQPILEAWSLKTPRSRMPLPVTTLLAIVKKQNYKSVLKSFASLPQAAKDEFHALMECKDAEPQPFAWQLVGIQITRHRIRVGLLTYAEEAMSVIAILQRQDDYPPQEPTRPKLPQRSGSNRPWPSSATNTIPTSILKKNPDSLPSSKPLEAVATPEHRVRISPEAPGIYTDHIGSQDTSTDANSVDTESQAHTMTSSAPRPSTGRPSGHAPVAFPQLLSDARTYSDIDSKPDFFDDEQSIYSRHRSRSRSRDPRETPRQSRSPQLTDGLYTRRDRSPYGSLPIRSSSRDTYAQSLPASRDYLRSRSRSRPRSTQYDPLIPSIAERLDSIHDDWFPHDFDPTESNGYVSPAPPRRPFIRRSNTNDSYDDRSRYHSERRQSPRRAFERGKRQTSPRGRSGAYDDDYYYNEYFSPRTASPLSRMTGHGHLLATSDRAPPLRRRSPPPPPPPPQRSDSGYYNARISDFYDSPPTRHGPQRRRSNSWDIMFPSLRVFYGDWPGADSRSPPSRRSTLSPDRTSRALVLHGQQLNSEDLERLKKKAKKRTAAAAAAAAAAARRRRRRSSTRRGNRSEEEEDLEDEEAEDRESGDGSETDRGYEGGRYARKGRKATVADPEDGEESGSEVPERFQDFFNPDYKPPAAEAVVNGTSEKHVENSDRNERIDSSVLSITEEALNGVFTSEPQSMDSFKEQA</sequence>